<evidence type="ECO:0000313" key="2">
    <source>
        <dbReference type="Proteomes" id="UP000636949"/>
    </source>
</evidence>
<keyword evidence="2" id="KW-1185">Reference proteome</keyword>
<evidence type="ECO:0000313" key="1">
    <source>
        <dbReference type="EMBL" id="GGF92757.1"/>
    </source>
</evidence>
<dbReference type="InterPro" id="IPR013321">
    <property type="entry name" value="Arc_rbn_hlx_hlx"/>
</dbReference>
<name>A0A8J2Z2X0_9GAMM</name>
<dbReference type="EMBL" id="BMJS01000005">
    <property type="protein sequence ID" value="GGF92757.1"/>
    <property type="molecule type" value="Genomic_DNA"/>
</dbReference>
<gene>
    <name evidence="1" type="ORF">GCM10010995_07390</name>
</gene>
<dbReference type="GO" id="GO:0006355">
    <property type="term" value="P:regulation of DNA-templated transcription"/>
    <property type="evidence" value="ECO:0007669"/>
    <property type="project" value="InterPro"/>
</dbReference>
<comment type="caution">
    <text evidence="1">The sequence shown here is derived from an EMBL/GenBank/DDBJ whole genome shotgun (WGS) entry which is preliminary data.</text>
</comment>
<dbReference type="Proteomes" id="UP000636949">
    <property type="component" value="Unassembled WGS sequence"/>
</dbReference>
<dbReference type="RefSeq" id="WP_157968213.1">
    <property type="nucleotide sequence ID" value="NZ_BMJS01000005.1"/>
</dbReference>
<reference evidence="1" key="1">
    <citation type="journal article" date="2014" name="Int. J. Syst. Evol. Microbiol.">
        <title>Complete genome sequence of Corynebacterium casei LMG S-19264T (=DSM 44701T), isolated from a smear-ripened cheese.</title>
        <authorList>
            <consortium name="US DOE Joint Genome Institute (JGI-PGF)"/>
            <person name="Walter F."/>
            <person name="Albersmeier A."/>
            <person name="Kalinowski J."/>
            <person name="Ruckert C."/>
        </authorList>
    </citation>
    <scope>NUCLEOTIDE SEQUENCE</scope>
    <source>
        <strain evidence="1">CGMCC 1.15758</strain>
    </source>
</reference>
<proteinExistence type="predicted"/>
<protein>
    <submittedName>
        <fullName evidence="1">Uncharacterized protein</fullName>
    </submittedName>
</protein>
<accession>A0A8J2Z2X0</accession>
<sequence>MSLTDENQKARKKTSQLHISSELHLLYKSYCARAGKTLQEVTEKLINDLINASVYE</sequence>
<reference evidence="1" key="2">
    <citation type="submission" date="2020-09" db="EMBL/GenBank/DDBJ databases">
        <authorList>
            <person name="Sun Q."/>
            <person name="Zhou Y."/>
        </authorList>
    </citation>
    <scope>NUCLEOTIDE SEQUENCE</scope>
    <source>
        <strain evidence="1">CGMCC 1.15758</strain>
    </source>
</reference>
<dbReference type="Gene3D" id="1.10.1220.10">
    <property type="entry name" value="Met repressor-like"/>
    <property type="match status" value="1"/>
</dbReference>
<organism evidence="1 2">
    <name type="scientific">Cysteiniphilum litorale</name>
    <dbReference type="NCBI Taxonomy" id="2056700"/>
    <lineage>
        <taxon>Bacteria</taxon>
        <taxon>Pseudomonadati</taxon>
        <taxon>Pseudomonadota</taxon>
        <taxon>Gammaproteobacteria</taxon>
        <taxon>Thiotrichales</taxon>
        <taxon>Fastidiosibacteraceae</taxon>
        <taxon>Cysteiniphilum</taxon>
    </lineage>
</organism>
<dbReference type="AlphaFoldDB" id="A0A8J2Z2X0"/>